<dbReference type="Proteomes" id="UP000184038">
    <property type="component" value="Unassembled WGS sequence"/>
</dbReference>
<evidence type="ECO:0000256" key="3">
    <source>
        <dbReference type="SAM" id="Phobius"/>
    </source>
</evidence>
<dbReference type="PANTHER" id="PTHR37815">
    <property type="entry name" value="UPF0397 PROTEIN BC_2624-RELATED"/>
    <property type="match status" value="1"/>
</dbReference>
<protein>
    <submittedName>
        <fullName evidence="4">Uncharacterized membrane protein</fullName>
    </submittedName>
</protein>
<evidence type="ECO:0000256" key="2">
    <source>
        <dbReference type="ARBA" id="ARBA00022989"/>
    </source>
</evidence>
<dbReference type="InterPro" id="IPR009825">
    <property type="entry name" value="ECF_substrate-spec-like"/>
</dbReference>
<dbReference type="RefSeq" id="WP_073289133.1">
    <property type="nucleotide sequence ID" value="NZ_FRCP01000015.1"/>
</dbReference>
<accession>A0A1M7KZK3</accession>
<feature type="transmembrane region" description="Helical" evidence="3">
    <location>
        <begin position="71"/>
        <end position="92"/>
    </location>
</feature>
<organism evidence="4 5">
    <name type="scientific">Anaerosporobacter mobilis DSM 15930</name>
    <dbReference type="NCBI Taxonomy" id="1120996"/>
    <lineage>
        <taxon>Bacteria</taxon>
        <taxon>Bacillati</taxon>
        <taxon>Bacillota</taxon>
        <taxon>Clostridia</taxon>
        <taxon>Lachnospirales</taxon>
        <taxon>Lachnospiraceae</taxon>
        <taxon>Anaerosporobacter</taxon>
    </lineage>
</organism>
<gene>
    <name evidence="4" type="ORF">SAMN02746066_02982</name>
</gene>
<feature type="transmembrane region" description="Helical" evidence="3">
    <location>
        <begin position="41"/>
        <end position="65"/>
    </location>
</feature>
<feature type="transmembrane region" description="Helical" evidence="3">
    <location>
        <begin position="131"/>
        <end position="161"/>
    </location>
</feature>
<dbReference type="GO" id="GO:0016020">
    <property type="term" value="C:membrane"/>
    <property type="evidence" value="ECO:0007669"/>
    <property type="project" value="InterPro"/>
</dbReference>
<dbReference type="Pfam" id="PF07155">
    <property type="entry name" value="ECF-ribofla_trS"/>
    <property type="match status" value="1"/>
</dbReference>
<keyword evidence="2 3" id="KW-1133">Transmembrane helix</keyword>
<keyword evidence="1 3" id="KW-0812">Transmembrane</keyword>
<reference evidence="4 5" key="1">
    <citation type="submission" date="2016-11" db="EMBL/GenBank/DDBJ databases">
        <authorList>
            <person name="Jaros S."/>
            <person name="Januszkiewicz K."/>
            <person name="Wedrychowicz H."/>
        </authorList>
    </citation>
    <scope>NUCLEOTIDE SEQUENCE [LARGE SCALE GENOMIC DNA]</scope>
    <source>
        <strain evidence="4 5">DSM 15930</strain>
    </source>
</reference>
<keyword evidence="3" id="KW-0472">Membrane</keyword>
<dbReference type="STRING" id="1120996.SAMN02746066_02982"/>
<feature type="transmembrane region" description="Helical" evidence="3">
    <location>
        <begin position="104"/>
        <end position="125"/>
    </location>
</feature>
<dbReference type="AlphaFoldDB" id="A0A1M7KZK3"/>
<dbReference type="PANTHER" id="PTHR37815:SF3">
    <property type="entry name" value="UPF0397 PROTEIN SPR0429"/>
    <property type="match status" value="1"/>
</dbReference>
<proteinExistence type="predicted"/>
<evidence type="ECO:0000313" key="5">
    <source>
        <dbReference type="Proteomes" id="UP000184038"/>
    </source>
</evidence>
<keyword evidence="5" id="KW-1185">Reference proteome</keyword>
<dbReference type="Gene3D" id="1.10.1760.20">
    <property type="match status" value="1"/>
</dbReference>
<name>A0A1M7KZK3_9FIRM</name>
<evidence type="ECO:0000313" key="4">
    <source>
        <dbReference type="EMBL" id="SHM71145.1"/>
    </source>
</evidence>
<feature type="transmembrane region" description="Helical" evidence="3">
    <location>
        <begin position="12"/>
        <end position="29"/>
    </location>
</feature>
<dbReference type="OrthoDB" id="411368at2"/>
<evidence type="ECO:0000256" key="1">
    <source>
        <dbReference type="ARBA" id="ARBA00022692"/>
    </source>
</evidence>
<sequence length="172" mass="18263">MKNNTKKLVFAALMAALTYVATIIIQIPSPTNGYIHMGDGLVFLSGALLGPLYGGLAAGIGSMFVDLLSGYTHYVVGTFLIKMLAAMACGFLCKHLTTTIKNPIPRTLISGLSGALIIVVGYFLYESLYLGYGFAAASGVLGNIAQTVFGTITVTILYPLLMKANIQRIMNE</sequence>
<dbReference type="EMBL" id="FRCP01000015">
    <property type="protein sequence ID" value="SHM71145.1"/>
    <property type="molecule type" value="Genomic_DNA"/>
</dbReference>